<proteinExistence type="predicted"/>
<dbReference type="EMBL" id="CAADFE010000018">
    <property type="protein sequence ID" value="VFJ69258.1"/>
    <property type="molecule type" value="Genomic_DNA"/>
</dbReference>
<evidence type="ECO:0000256" key="1">
    <source>
        <dbReference type="SAM" id="MobiDB-lite"/>
    </source>
</evidence>
<reference evidence="2" key="1">
    <citation type="submission" date="2019-02" db="EMBL/GenBank/DDBJ databases">
        <authorList>
            <person name="Gruber-Vodicka R. H."/>
            <person name="Seah K. B. B."/>
        </authorList>
    </citation>
    <scope>NUCLEOTIDE SEQUENCE</scope>
    <source>
        <strain evidence="2">BECK_BZ131</strain>
    </source>
</reference>
<name>A0A450TND4_9GAMM</name>
<sequence>MGISKGISKGVSKVYFLVPTRRRGNWRWRAGAKVRGGRGFRAGKPVFPETTFPDRSSGRTVGWGEPARANPNMGVSKGVSKVYFLRFWSRNATKGVPYGGWQIFTRSHADAWERGTLH</sequence>
<evidence type="ECO:0000313" key="2">
    <source>
        <dbReference type="EMBL" id="VFJ69258.1"/>
    </source>
</evidence>
<feature type="region of interest" description="Disordered" evidence="1">
    <location>
        <begin position="45"/>
        <end position="70"/>
    </location>
</feature>
<accession>A0A450TND4</accession>
<organism evidence="2">
    <name type="scientific">Candidatus Kentrum sp. FW</name>
    <dbReference type="NCBI Taxonomy" id="2126338"/>
    <lineage>
        <taxon>Bacteria</taxon>
        <taxon>Pseudomonadati</taxon>
        <taxon>Pseudomonadota</taxon>
        <taxon>Gammaproteobacteria</taxon>
        <taxon>Candidatus Kentrum</taxon>
    </lineage>
</organism>
<gene>
    <name evidence="2" type="ORF">BECKFW1821C_GA0114237_101829</name>
</gene>
<protein>
    <submittedName>
        <fullName evidence="2">Uncharacterized protein</fullName>
    </submittedName>
</protein>
<dbReference type="AlphaFoldDB" id="A0A450TND4"/>